<comment type="caution">
    <text evidence="1">The sequence shown here is derived from an EMBL/GenBank/DDBJ whole genome shotgun (WGS) entry which is preliminary data.</text>
</comment>
<keyword evidence="1" id="KW-0689">Ribosomal protein</keyword>
<accession>A0ACB9T2F6</accession>
<dbReference type="Proteomes" id="UP001056778">
    <property type="component" value="Chromosome 5"/>
</dbReference>
<evidence type="ECO:0000313" key="1">
    <source>
        <dbReference type="EMBL" id="KAI4460987.1"/>
    </source>
</evidence>
<evidence type="ECO:0000313" key="2">
    <source>
        <dbReference type="Proteomes" id="UP001056778"/>
    </source>
</evidence>
<reference evidence="1" key="1">
    <citation type="submission" date="2022-04" db="EMBL/GenBank/DDBJ databases">
        <title>Chromosome-scale genome assembly of Holotrichia oblita Faldermann.</title>
        <authorList>
            <person name="Rongchong L."/>
        </authorList>
    </citation>
    <scope>NUCLEOTIDE SEQUENCE</scope>
    <source>
        <strain evidence="1">81SQS9</strain>
    </source>
</reference>
<organism evidence="1 2">
    <name type="scientific">Holotrichia oblita</name>
    <name type="common">Chafer beetle</name>
    <dbReference type="NCBI Taxonomy" id="644536"/>
    <lineage>
        <taxon>Eukaryota</taxon>
        <taxon>Metazoa</taxon>
        <taxon>Ecdysozoa</taxon>
        <taxon>Arthropoda</taxon>
        <taxon>Hexapoda</taxon>
        <taxon>Insecta</taxon>
        <taxon>Pterygota</taxon>
        <taxon>Neoptera</taxon>
        <taxon>Endopterygota</taxon>
        <taxon>Coleoptera</taxon>
        <taxon>Polyphaga</taxon>
        <taxon>Scarabaeiformia</taxon>
        <taxon>Scarabaeidae</taxon>
        <taxon>Melolonthinae</taxon>
        <taxon>Holotrichia</taxon>
    </lineage>
</organism>
<name>A0ACB9T2F6_HOLOL</name>
<dbReference type="EMBL" id="CM043019">
    <property type="protein sequence ID" value="KAI4460987.1"/>
    <property type="molecule type" value="Genomic_DNA"/>
</dbReference>
<gene>
    <name evidence="1" type="ORF">MML48_5g00007771</name>
</gene>
<proteinExistence type="predicted"/>
<keyword evidence="1" id="KW-0687">Ribonucleoprotein</keyword>
<sequence length="846" mass="96529">MSKKKLNLKIESMSDGDSDSEYDKKQKIKKGNSKVKNIKIEGKIKTEPVVNETSSKRSPKKRALIAENAIKMESNSDDSDYKPPSKKIKNVKIEIENVRKPKNESKSKRNMKHENEEQTDTKKFKTDNHVPSKSDACNSSDSYWQNYELLSEYQNIDLNVSQNIIKLFDDGCTIPFIARYRKDATDNMSPEILREIKQNYDKINILKSRAQTVLNCIEKSGKLDENIRKSVLCARTIEEVEHIYAPFKPGNKKTLAERARVLGLQEPAQQILESNFKVNLHRYIDTNNAELDTYEKIEKGVVHIIAHMISTDIKVLTFFRKLKTQGNFGIEVKKLKKRSSKVNDTSANQVDESKYENYFDFKMPVQFIKPHQVLAINRGETQKILSVKIIVPDFVLRRFTGFCQEKFMYYNSDNARKKILDESINDSYTRLMQPLLVREIRTELKQSAEQASYNVFCSNLKQLLLTPPIKGRAIFGIDPGFSNGCKAALISPVGTYLTSMVFYLNENKKEKGARALKEILQEYNCTLIALGNGTACRETESWISDLISRNYFHPLDVSYVIVSENGASIYSCSSEAKKEFDALDPNIISAVSLARRIQEPLAEFVKVEPKHLGVGMYQHDLPKKKLEEALDEVVSECVSFVGVDLNTASQCLLRRIAGLSDKRATKIIEHRNKNGPYLNRKELMKISGIGSKIFEQCAGFLRVGPITAEEEVKFYEDRNSNKLDCTIIHPESYELTSKLTKHLGLNLRNVGTTEFINAMKTKTIKVDIKEMSQKFNSSEHTLKLIFDALTKPLNYDLRNDCSKVPLFKKGMTNLSDLRSGDTLTGRVLLITRILEVLLILEWDVMV</sequence>
<keyword evidence="2" id="KW-1185">Reference proteome</keyword>
<protein>
    <submittedName>
        <fullName evidence="1">30s ribosomal protein s1</fullName>
    </submittedName>
</protein>